<dbReference type="InterPro" id="IPR058205">
    <property type="entry name" value="D-LDH-like"/>
</dbReference>
<comment type="caution">
    <text evidence="4">The sequence shown here is derived from an EMBL/GenBank/DDBJ whole genome shotgun (WGS) entry which is preliminary data.</text>
</comment>
<dbReference type="RefSeq" id="WP_118010630.1">
    <property type="nucleotide sequence ID" value="NZ_JAQDGG010000029.1"/>
</dbReference>
<comment type="similarity">
    <text evidence="1">Belongs to the D-isomer specific 2-hydroxyacid dehydrogenase family.</text>
</comment>
<evidence type="ECO:0000256" key="1">
    <source>
        <dbReference type="ARBA" id="ARBA00005854"/>
    </source>
</evidence>
<dbReference type="EMBL" id="QSGD01000003">
    <property type="protein sequence ID" value="RHB09120.1"/>
    <property type="molecule type" value="Genomic_DNA"/>
</dbReference>
<sequence length="144" mass="16237">MSFSSKPKALATLGVYRKLVHILEVYHKKEVVINCEKQIKKGILMINTSHGEIIDTNALIEGIENGIIGGAGIDSFENEQEVIHIDHNNVTKNRDLLILKVHPNVIVTPHAAFYTDQVSYDMVHCSLESLKNLVNNQECRYQLN</sequence>
<feature type="domain" description="D-isomer specific 2-hydroxyacid dehydrogenase NAD-binding" evidence="3">
    <location>
        <begin position="37"/>
        <end position="112"/>
    </location>
</feature>
<dbReference type="PANTHER" id="PTHR43026">
    <property type="entry name" value="2-HYDROXYACID DEHYDROGENASE HOMOLOG 1-RELATED"/>
    <property type="match status" value="1"/>
</dbReference>
<accession>A0A413UFM4</accession>
<dbReference type="Pfam" id="PF02826">
    <property type="entry name" value="2-Hacid_dh_C"/>
    <property type="match status" value="1"/>
</dbReference>
<evidence type="ECO:0000259" key="3">
    <source>
        <dbReference type="Pfam" id="PF02826"/>
    </source>
</evidence>
<dbReference type="PANTHER" id="PTHR43026:SF1">
    <property type="entry name" value="2-HYDROXYACID DEHYDROGENASE HOMOLOG 1-RELATED"/>
    <property type="match status" value="1"/>
</dbReference>
<evidence type="ECO:0000313" key="4">
    <source>
        <dbReference type="EMBL" id="RHB09120.1"/>
    </source>
</evidence>
<dbReference type="GO" id="GO:0008720">
    <property type="term" value="F:D-lactate dehydrogenase (NAD+) activity"/>
    <property type="evidence" value="ECO:0007669"/>
    <property type="project" value="TreeGrafter"/>
</dbReference>
<gene>
    <name evidence="4" type="ORF">DW907_01695</name>
</gene>
<dbReference type="GO" id="GO:0051287">
    <property type="term" value="F:NAD binding"/>
    <property type="evidence" value="ECO:0007669"/>
    <property type="project" value="InterPro"/>
</dbReference>
<dbReference type="SUPFAM" id="SSF51735">
    <property type="entry name" value="NAD(P)-binding Rossmann-fold domains"/>
    <property type="match status" value="1"/>
</dbReference>
<evidence type="ECO:0000313" key="5">
    <source>
        <dbReference type="Proteomes" id="UP000285288"/>
    </source>
</evidence>
<evidence type="ECO:0000256" key="2">
    <source>
        <dbReference type="ARBA" id="ARBA00023027"/>
    </source>
</evidence>
<dbReference type="Gene3D" id="3.40.50.720">
    <property type="entry name" value="NAD(P)-binding Rossmann-like Domain"/>
    <property type="match status" value="2"/>
</dbReference>
<organism evidence="4 5">
    <name type="scientific">Holdemanella biformis</name>
    <dbReference type="NCBI Taxonomy" id="1735"/>
    <lineage>
        <taxon>Bacteria</taxon>
        <taxon>Bacillati</taxon>
        <taxon>Bacillota</taxon>
        <taxon>Erysipelotrichia</taxon>
        <taxon>Erysipelotrichales</taxon>
        <taxon>Erysipelotrichaceae</taxon>
        <taxon>Holdemanella</taxon>
    </lineage>
</organism>
<dbReference type="InterPro" id="IPR006140">
    <property type="entry name" value="D-isomer_DH_NAD-bd"/>
</dbReference>
<proteinExistence type="inferred from homology"/>
<dbReference type="Proteomes" id="UP000285288">
    <property type="component" value="Unassembled WGS sequence"/>
</dbReference>
<dbReference type="InterPro" id="IPR036291">
    <property type="entry name" value="NAD(P)-bd_dom_sf"/>
</dbReference>
<keyword evidence="2" id="KW-0520">NAD</keyword>
<reference evidence="4 5" key="1">
    <citation type="submission" date="2018-08" db="EMBL/GenBank/DDBJ databases">
        <title>A genome reference for cultivated species of the human gut microbiota.</title>
        <authorList>
            <person name="Zou Y."/>
            <person name="Xue W."/>
            <person name="Luo G."/>
        </authorList>
    </citation>
    <scope>NUCLEOTIDE SEQUENCE [LARGE SCALE GENOMIC DNA]</scope>
    <source>
        <strain evidence="4 5">AM42-13AC</strain>
    </source>
</reference>
<name>A0A413UFM4_9FIRM</name>
<protein>
    <recommendedName>
        <fullName evidence="3">D-isomer specific 2-hydroxyacid dehydrogenase NAD-binding domain-containing protein</fullName>
    </recommendedName>
</protein>
<dbReference type="AlphaFoldDB" id="A0A413UFM4"/>